<organism evidence="5 6">
    <name type="scientific">Labrus bergylta</name>
    <name type="common">ballan wrasse</name>
    <dbReference type="NCBI Taxonomy" id="56723"/>
    <lineage>
        <taxon>Eukaryota</taxon>
        <taxon>Metazoa</taxon>
        <taxon>Chordata</taxon>
        <taxon>Craniata</taxon>
        <taxon>Vertebrata</taxon>
        <taxon>Euteleostomi</taxon>
        <taxon>Actinopterygii</taxon>
        <taxon>Neopterygii</taxon>
        <taxon>Teleostei</taxon>
        <taxon>Neoteleostei</taxon>
        <taxon>Acanthomorphata</taxon>
        <taxon>Eupercaria</taxon>
        <taxon>Labriformes</taxon>
        <taxon>Labridae</taxon>
        <taxon>Labrus</taxon>
    </lineage>
</organism>
<dbReference type="GeneTree" id="ENSGT00390000007852"/>
<evidence type="ECO:0000313" key="5">
    <source>
        <dbReference type="Ensembl" id="ENSLBEP00000007500.1"/>
    </source>
</evidence>
<feature type="domain" description="Fanconi anaemia group A protein C-terminal" evidence="1">
    <location>
        <begin position="1230"/>
        <end position="1418"/>
    </location>
</feature>
<dbReference type="InterPro" id="IPR055277">
    <property type="entry name" value="Fanconi_A_C"/>
</dbReference>
<reference evidence="5" key="1">
    <citation type="submission" date="2025-08" db="UniProtKB">
        <authorList>
            <consortium name="Ensembl"/>
        </authorList>
    </citation>
    <scope>IDENTIFICATION</scope>
</reference>
<dbReference type="PANTHER" id="PTHR12047">
    <property type="entry name" value="FANCONI ANEMIA GROUP A PROTEIN"/>
    <property type="match status" value="1"/>
</dbReference>
<dbReference type="STRING" id="56723.ENSLBEP00000007500"/>
<dbReference type="PRINTS" id="PR00826">
    <property type="entry name" value="FANCONIAGENE"/>
</dbReference>
<dbReference type="InterPro" id="IPR003516">
    <property type="entry name" value="FANCA"/>
</dbReference>
<dbReference type="Ensembl" id="ENSLBET00000007892.1">
    <property type="protein sequence ID" value="ENSLBEP00000007500.1"/>
    <property type="gene ID" value="ENSLBEG00000005796.1"/>
</dbReference>
<dbReference type="PANTHER" id="PTHR12047:SF2">
    <property type="entry name" value="FANCONI ANEMIA GROUP A PROTEIN"/>
    <property type="match status" value="1"/>
</dbReference>
<sequence length="1512" mass="169896">MSLSATCDSVSQKRTLSTLLAGRVVKRPKQEDGQRLQEAAIQLLEQQQSLSCLLREVENPDLCNIFQSQNGNQSQAESEGVLATFQGSLLVCELRREASKLGVPVVGLSVKMVLKRLREITGVEEQKEEEDTRRYLLSYSQRAQMCVLLETCRELLSQGALCPKLLWQEYRREERLPNLEMVYQLHVYSIITLNYILQSDDAVRLWLGSQLKSLCSCRLSHGEEEETREVQQKVLMTLLGVLVGMGFEQNPDPAPAERRTSLLCCSTLDDMLFWLLDAVEEGLDPQAAGPGPGPELWIKIFDASLCGVSASADALQRFFTHSLTHSLTYKPRLTVSDAITLQNKWIFAKSSRLLTSLFRKLAVIFNMEQLLSHLQHVLETHEVNWKHVLCFVSTLLVYNPCAQSSLRDLLSRLLTKAFEGYDLENMITAFLLARQGALEGPGIFPSYNDWFKMSFGGGSSFHATSKKSLVFLLKFLSDLVPFEPPQYLKVHILHPPYVPVKHRTLLMEYISLAKTRLADLKESVEDMGLYEDISGAGGASVQCQATQDVEKAVSLFESTGKISATVMEASIFRRPYFLTRFLSALLTPRILPVKADARMSFIEALKKADKIPAAQYLSYVDACQKERQTDRSAVCLDTNDDPLEVLKSQLHDFTQLVVEGNDGEMSAQLSRILHTLSVIFPGRPNDSTGQRVIDLHINTPPSPELHVKVVNMILRNFCQCMLGSCRGNPPNKQSLWASRFVGMLLGSTQFLSSLLHRLWDLFHNQGSSLSAAHVLGVAALVVHLHASIPQSPLVQLVPHILPRPVPVGEALSLALVCSTHTNMLFCVRLCVSAVCYGICRGDTLPQQQQQDYIINSFYKKLLYLIPRLLPEARGTTVTAGGPVSEHQEENLTGLWSSATDTNSNWRKTAWHLWRHPAFCQLQHKHHYQLLFSEWLANELHVQRSKDALSDPERQEYQQWACLEHYLPLSVEQGGCGGDMKNLCTHLLSAIMDQQHCNESLEKLHHRVSETGTCLPDILSRLQELVYEMEVTDLSRSRRGRADVCDSLFELVNQRCSPPGTSASPSVSTELNLQHTLNTWNRVLLALPAVLIVHIKTEGGRTVLDCNKLIEHVNQHQRQACSPAGLLSFHLTAHLLKGVLCASVRCGRSTEEFNRGWSQISLHCPLLLLSTVHWWERLSPLLLSLWRRLCDGEPLPEQLQLLTDCHSWASSLEKDPLSSSPPVPAASALLLAACLHCAWRGCGYDPQGFSAAINKLRPERTKQVVVLLFFLFVNDYLSALLFPQEKSHQKAMSVCTELLRVLVDSADWLLIFNSNDKNVYHLVTMVTSDEFTRLMPWAFYSLLLQQSAELHQRAVSGPGFLHTAVLCYINLLQLFLEGHNLTPTTEHSDHQMEPFKILRQAKQFLLRAISQTSPTALSASQLAQVTHTNTSYKSVLCILVKSFIKDNSLKLYSLSLLYCVSWSSCSLSVQTWTQRWQQLSLCSSTLKASAPRWTSCKQLRTHVQSKTLSKVIS</sequence>
<keyword evidence="6" id="KW-1185">Reference proteome</keyword>
<dbReference type="InterPro" id="IPR055387">
    <property type="entry name" value="FANCA_arcN"/>
</dbReference>
<feature type="domain" description="Fanconi anaemia group A protein arcN subdomain" evidence="4">
    <location>
        <begin position="641"/>
        <end position="873"/>
    </location>
</feature>
<reference evidence="5" key="2">
    <citation type="submission" date="2025-09" db="UniProtKB">
        <authorList>
            <consortium name="Ensembl"/>
        </authorList>
    </citation>
    <scope>IDENTIFICATION</scope>
</reference>
<dbReference type="InterPro" id="IPR031729">
    <property type="entry name" value="Fanconi_A_N"/>
</dbReference>
<dbReference type="GO" id="GO:0043240">
    <property type="term" value="C:Fanconi anaemia nuclear complex"/>
    <property type="evidence" value="ECO:0007669"/>
    <property type="project" value="InterPro"/>
</dbReference>
<evidence type="ECO:0000313" key="6">
    <source>
        <dbReference type="Proteomes" id="UP000261660"/>
    </source>
</evidence>
<dbReference type="Pfam" id="PF24781">
    <property type="entry name" value="FANCA_helical"/>
    <property type="match status" value="1"/>
</dbReference>
<accession>A0A3Q3LEZ7</accession>
<evidence type="ECO:0000259" key="3">
    <source>
        <dbReference type="Pfam" id="PF24781"/>
    </source>
</evidence>
<protein>
    <submittedName>
        <fullName evidence="5">FA complementation group A</fullName>
    </submittedName>
</protein>
<dbReference type="Pfam" id="PF15865">
    <property type="entry name" value="Fanconi_A_N"/>
    <property type="match status" value="1"/>
</dbReference>
<evidence type="ECO:0000259" key="4">
    <source>
        <dbReference type="Pfam" id="PF24783"/>
    </source>
</evidence>
<dbReference type="InParanoid" id="A0A3Q3LEZ7"/>
<dbReference type="GO" id="GO:0036297">
    <property type="term" value="P:interstrand cross-link repair"/>
    <property type="evidence" value="ECO:0007669"/>
    <property type="project" value="InterPro"/>
</dbReference>
<dbReference type="InterPro" id="IPR055386">
    <property type="entry name" value="FANCA_helical"/>
</dbReference>
<dbReference type="Pfam" id="PF03511">
    <property type="entry name" value="FANCA_CTD"/>
    <property type="match status" value="1"/>
</dbReference>
<dbReference type="Proteomes" id="UP000261660">
    <property type="component" value="Unplaced"/>
</dbReference>
<dbReference type="Pfam" id="PF24783">
    <property type="entry name" value="FANCA_arcN"/>
    <property type="match status" value="1"/>
</dbReference>
<proteinExistence type="predicted"/>
<evidence type="ECO:0000259" key="2">
    <source>
        <dbReference type="Pfam" id="PF15865"/>
    </source>
</evidence>
<feature type="domain" description="Fanconi anaemia group A protein N-terminal" evidence="2">
    <location>
        <begin position="173"/>
        <end position="521"/>
    </location>
</feature>
<feature type="domain" description="Fanconi anaemia group A protein helical" evidence="3">
    <location>
        <begin position="542"/>
        <end position="623"/>
    </location>
</feature>
<evidence type="ECO:0000259" key="1">
    <source>
        <dbReference type="Pfam" id="PF03511"/>
    </source>
</evidence>
<name>A0A3Q3LEZ7_9LABR</name>